<comment type="catalytic activity">
    <reaction evidence="13 14">
        <text>a di-trans,poly-cis-dolichyl beta-D-mannosyl phosphate + L-seryl-[protein] = 3-O-(alpha-D-mannosyl)-L-seryl-[protein] + a di-trans,poly-cis-dolichyl phosphate + H(+)</text>
        <dbReference type="Rhea" id="RHEA:17377"/>
        <dbReference type="Rhea" id="RHEA-COMP:9863"/>
        <dbReference type="Rhea" id="RHEA-COMP:13546"/>
        <dbReference type="Rhea" id="RHEA-COMP:19498"/>
        <dbReference type="Rhea" id="RHEA-COMP:19501"/>
        <dbReference type="ChEBI" id="CHEBI:15378"/>
        <dbReference type="ChEBI" id="CHEBI:29999"/>
        <dbReference type="ChEBI" id="CHEBI:57683"/>
        <dbReference type="ChEBI" id="CHEBI:58211"/>
        <dbReference type="ChEBI" id="CHEBI:137321"/>
        <dbReference type="EC" id="2.4.1.109"/>
    </reaction>
</comment>
<feature type="transmembrane region" description="Helical" evidence="14">
    <location>
        <begin position="185"/>
        <end position="210"/>
    </location>
</feature>
<keyword evidence="10 14" id="KW-1133">Transmembrane helix</keyword>
<comment type="function">
    <text evidence="14">Transfers mannose from Dol-P-mannose to Ser or Thr residues on proteins.</text>
</comment>
<dbReference type="FunCoup" id="A0A316YGY3">
    <property type="interactions" value="167"/>
</dbReference>
<sequence length="731" mass="83864">MSLKQDGAIMFVLTAFAVAVRFYKIWHPDQVVFDEVHFGKFAAYYLRREYYFDVHPPFAKILHAFAGWLAGFDGKFEFENIGDKYVTAGVPYIKMRAFPALMGSAQVPLLYAIMRETGHGPTIGALSACLLIFDNAHIAQDRLILLDAALVLFMMLSLYTYILFYKERYNAFSVRWWGWMMATGVNLALTMSCKMVGLLTFGTIGSAVAIDLWNLLDIKRGYSMDYMARHFFARVWGLIVVPAFVYMFWFWVHFAILIKSGTGDAFMSSQFQESLQGNPMLAQAKELHWGDQITLRHRATEALLHSHNDRYPLKYDDGRISSQGQQVTAYPHNDTNNIWQLVPPDLSLLEDDEAEKTIKHMDRIRLLHVNSDSFLMTHDVASPLMATNEEFTTWPANDSSRFNDTLFEFTIDGQKEGSKKTWKSKSTWFRLIHVPTRVSLWTHTETPLPDWGYGQQEVNGNKNALDRTALWFVEDLWPDQTASDFEERSKPSPPRQVKKMNFFKKFIELQLQMLQQNNHLTQSHPYASGPINWPFTLQGISFWTDNDALKQIYLVGNPASWWLSVLCVSVYVGIMAADTMARRRGFYPIPTSIRTRMINSVGFFVLAWSFHYLPFFLMNRQLFIHHYLPAHVCACLVMGSVFNFIATETVNGPLSRPGPALLSDRLRMKGTLRRTTLNEIPRPVKAIAGGIVGVVIVVFWHLAPLTYGDVGLNPDEIQARKWLQWSLHFAK</sequence>
<evidence type="ECO:0000256" key="12">
    <source>
        <dbReference type="ARBA" id="ARBA00045085"/>
    </source>
</evidence>
<dbReference type="InParanoid" id="A0A316YGY3"/>
<evidence type="ECO:0000313" key="16">
    <source>
        <dbReference type="EMBL" id="PWN88459.1"/>
    </source>
</evidence>
<evidence type="ECO:0000256" key="13">
    <source>
        <dbReference type="ARBA" id="ARBA00045102"/>
    </source>
</evidence>
<feature type="transmembrane region" description="Helical" evidence="14">
    <location>
        <begin position="231"/>
        <end position="252"/>
    </location>
</feature>
<keyword evidence="11 14" id="KW-0472">Membrane</keyword>
<evidence type="ECO:0000256" key="6">
    <source>
        <dbReference type="ARBA" id="ARBA00022679"/>
    </source>
</evidence>
<keyword evidence="6 14" id="KW-0808">Transferase</keyword>
<gene>
    <name evidence="16" type="ORF">FA10DRAFT_232916</name>
</gene>
<feature type="domain" description="MIR" evidence="15">
    <location>
        <begin position="417"/>
        <end position="476"/>
    </location>
</feature>
<evidence type="ECO:0000256" key="2">
    <source>
        <dbReference type="ARBA" id="ARBA00004922"/>
    </source>
</evidence>
<feature type="transmembrane region" description="Helical" evidence="14">
    <location>
        <begin position="559"/>
        <end position="577"/>
    </location>
</feature>
<dbReference type="GO" id="GO:0004169">
    <property type="term" value="F:dolichyl-phosphate-mannose-protein mannosyltransferase activity"/>
    <property type="evidence" value="ECO:0007669"/>
    <property type="project" value="UniProtKB-UniRule"/>
</dbReference>
<dbReference type="InterPro" id="IPR003342">
    <property type="entry name" value="ArnT-like_N"/>
</dbReference>
<comment type="subcellular location">
    <subcellularLocation>
        <location evidence="1 14">Endoplasmic reticulum membrane</location>
        <topology evidence="1 14">Multi-pass membrane protein</topology>
    </subcellularLocation>
</comment>
<dbReference type="Pfam" id="PF16192">
    <property type="entry name" value="PMT_4TMC"/>
    <property type="match status" value="1"/>
</dbReference>
<dbReference type="OrthoDB" id="292747at2759"/>
<dbReference type="PANTHER" id="PTHR10050:SF51">
    <property type="entry name" value="PROTEIN O-MANNOSYL-TRANSFERASE 1"/>
    <property type="match status" value="1"/>
</dbReference>
<dbReference type="AlphaFoldDB" id="A0A316YGY3"/>
<evidence type="ECO:0000256" key="3">
    <source>
        <dbReference type="ARBA" id="ARBA00007222"/>
    </source>
</evidence>
<dbReference type="InterPro" id="IPR016093">
    <property type="entry name" value="MIR_motif"/>
</dbReference>
<keyword evidence="17" id="KW-1185">Reference proteome</keyword>
<evidence type="ECO:0000256" key="9">
    <source>
        <dbReference type="ARBA" id="ARBA00022824"/>
    </source>
</evidence>
<organism evidence="16 17">
    <name type="scientific">Acaromyces ingoldii</name>
    <dbReference type="NCBI Taxonomy" id="215250"/>
    <lineage>
        <taxon>Eukaryota</taxon>
        <taxon>Fungi</taxon>
        <taxon>Dikarya</taxon>
        <taxon>Basidiomycota</taxon>
        <taxon>Ustilaginomycotina</taxon>
        <taxon>Exobasidiomycetes</taxon>
        <taxon>Exobasidiales</taxon>
        <taxon>Cryptobasidiaceae</taxon>
        <taxon>Acaromyces</taxon>
    </lineage>
</organism>
<feature type="transmembrane region" description="Helical" evidence="14">
    <location>
        <begin position="7"/>
        <end position="26"/>
    </location>
</feature>
<proteinExistence type="inferred from homology"/>
<feature type="transmembrane region" description="Helical" evidence="14">
    <location>
        <begin position="683"/>
        <end position="703"/>
    </location>
</feature>
<name>A0A316YGY3_9BASI</name>
<comment type="catalytic activity">
    <reaction evidence="12 14">
        <text>a di-trans,poly-cis-dolichyl beta-D-mannosyl phosphate + L-threonyl-[protein] = 3-O-(alpha-D-mannosyl)-L-threonyl-[protein] + a di-trans,poly-cis-dolichyl phosphate + H(+)</text>
        <dbReference type="Rhea" id="RHEA:53396"/>
        <dbReference type="Rhea" id="RHEA-COMP:11060"/>
        <dbReference type="Rhea" id="RHEA-COMP:13547"/>
        <dbReference type="Rhea" id="RHEA-COMP:19498"/>
        <dbReference type="Rhea" id="RHEA-COMP:19501"/>
        <dbReference type="ChEBI" id="CHEBI:15378"/>
        <dbReference type="ChEBI" id="CHEBI:30013"/>
        <dbReference type="ChEBI" id="CHEBI:57683"/>
        <dbReference type="ChEBI" id="CHEBI:58211"/>
        <dbReference type="ChEBI" id="CHEBI:137323"/>
        <dbReference type="EC" id="2.4.1.109"/>
    </reaction>
</comment>
<dbReference type="STRING" id="215250.A0A316YGY3"/>
<dbReference type="SMART" id="SM00472">
    <property type="entry name" value="MIR"/>
    <property type="match status" value="3"/>
</dbReference>
<evidence type="ECO:0000256" key="1">
    <source>
        <dbReference type="ARBA" id="ARBA00004477"/>
    </source>
</evidence>
<evidence type="ECO:0000256" key="7">
    <source>
        <dbReference type="ARBA" id="ARBA00022692"/>
    </source>
</evidence>
<dbReference type="GO" id="GO:0005789">
    <property type="term" value="C:endoplasmic reticulum membrane"/>
    <property type="evidence" value="ECO:0007669"/>
    <property type="project" value="UniProtKB-SubCell"/>
</dbReference>
<accession>A0A316YGY3</accession>
<dbReference type="Gene3D" id="2.80.10.50">
    <property type="match status" value="1"/>
</dbReference>
<evidence type="ECO:0000256" key="10">
    <source>
        <dbReference type="ARBA" id="ARBA00022989"/>
    </source>
</evidence>
<dbReference type="InterPro" id="IPR032421">
    <property type="entry name" value="PMT_4TMC"/>
</dbReference>
<dbReference type="PANTHER" id="PTHR10050">
    <property type="entry name" value="DOLICHYL-PHOSPHATE-MANNOSE--PROTEIN MANNOSYLTRANSFERASE"/>
    <property type="match status" value="1"/>
</dbReference>
<feature type="transmembrane region" description="Helical" evidence="14">
    <location>
        <begin position="143"/>
        <end position="165"/>
    </location>
</feature>
<dbReference type="EMBL" id="KZ819638">
    <property type="protein sequence ID" value="PWN88459.1"/>
    <property type="molecule type" value="Genomic_DNA"/>
</dbReference>
<feature type="transmembrane region" description="Helical" evidence="14">
    <location>
        <begin position="598"/>
        <end position="618"/>
    </location>
</feature>
<keyword evidence="8" id="KW-0677">Repeat</keyword>
<evidence type="ECO:0000256" key="8">
    <source>
        <dbReference type="ARBA" id="ARBA00022737"/>
    </source>
</evidence>
<evidence type="ECO:0000256" key="14">
    <source>
        <dbReference type="RuleBase" id="RU367007"/>
    </source>
</evidence>
<dbReference type="GeneID" id="37040842"/>
<feature type="transmembrane region" description="Helical" evidence="14">
    <location>
        <begin position="624"/>
        <end position="646"/>
    </location>
</feature>
<dbReference type="Proteomes" id="UP000245768">
    <property type="component" value="Unassembled WGS sequence"/>
</dbReference>
<reference evidence="16 17" key="1">
    <citation type="journal article" date="2018" name="Mol. Biol. Evol.">
        <title>Broad Genomic Sampling Reveals a Smut Pathogenic Ancestry of the Fungal Clade Ustilaginomycotina.</title>
        <authorList>
            <person name="Kijpornyongpan T."/>
            <person name="Mondo S.J."/>
            <person name="Barry K."/>
            <person name="Sandor L."/>
            <person name="Lee J."/>
            <person name="Lipzen A."/>
            <person name="Pangilinan J."/>
            <person name="LaButti K."/>
            <person name="Hainaut M."/>
            <person name="Henrissat B."/>
            <person name="Grigoriev I.V."/>
            <person name="Spatafora J.W."/>
            <person name="Aime M.C."/>
        </authorList>
    </citation>
    <scope>NUCLEOTIDE SEQUENCE [LARGE SCALE GENOMIC DNA]</scope>
    <source>
        <strain evidence="16 17">MCA 4198</strain>
    </source>
</reference>
<evidence type="ECO:0000256" key="11">
    <source>
        <dbReference type="ARBA" id="ARBA00023136"/>
    </source>
</evidence>
<dbReference type="InterPro" id="IPR027005">
    <property type="entry name" value="PMT-like"/>
</dbReference>
<dbReference type="SUPFAM" id="SSF82109">
    <property type="entry name" value="MIR domain"/>
    <property type="match status" value="1"/>
</dbReference>
<dbReference type="CDD" id="cd23285">
    <property type="entry name" value="beta-trefoil_MIR_PMT4-like"/>
    <property type="match status" value="1"/>
</dbReference>
<dbReference type="Pfam" id="PF02366">
    <property type="entry name" value="PMT"/>
    <property type="match status" value="1"/>
</dbReference>
<keyword evidence="7 14" id="KW-0812">Transmembrane</keyword>
<comment type="pathway">
    <text evidence="2 14">Protein modification; protein glycosylation.</text>
</comment>
<keyword evidence="9 14" id="KW-0256">Endoplasmic reticulum</keyword>
<dbReference type="UniPathway" id="UPA00378"/>
<evidence type="ECO:0000256" key="5">
    <source>
        <dbReference type="ARBA" id="ARBA00022676"/>
    </source>
</evidence>
<evidence type="ECO:0000313" key="17">
    <source>
        <dbReference type="Proteomes" id="UP000245768"/>
    </source>
</evidence>
<evidence type="ECO:0000259" key="15">
    <source>
        <dbReference type="PROSITE" id="PS50919"/>
    </source>
</evidence>
<comment type="similarity">
    <text evidence="3 14">Belongs to the glycosyltransferase 39 family.</text>
</comment>
<dbReference type="Pfam" id="PF02815">
    <property type="entry name" value="MIR"/>
    <property type="match status" value="1"/>
</dbReference>
<feature type="domain" description="MIR" evidence="15">
    <location>
        <begin position="284"/>
        <end position="344"/>
    </location>
</feature>
<evidence type="ECO:0000256" key="4">
    <source>
        <dbReference type="ARBA" id="ARBA00012839"/>
    </source>
</evidence>
<dbReference type="RefSeq" id="XP_025375657.1">
    <property type="nucleotide sequence ID" value="XM_025518926.1"/>
</dbReference>
<dbReference type="EC" id="2.4.1.109" evidence="4 14"/>
<dbReference type="PROSITE" id="PS50919">
    <property type="entry name" value="MIR"/>
    <property type="match status" value="2"/>
</dbReference>
<protein>
    <recommendedName>
        <fullName evidence="4 14">Dolichyl-phosphate-mannose--protein mannosyltransferase</fullName>
        <ecNumber evidence="4 14">2.4.1.109</ecNumber>
    </recommendedName>
</protein>
<dbReference type="InterPro" id="IPR036300">
    <property type="entry name" value="MIR_dom_sf"/>
</dbReference>
<keyword evidence="5 14" id="KW-0328">Glycosyltransferase</keyword>